<dbReference type="PANTHER" id="PTHR42109:SF2">
    <property type="entry name" value="INTEGRAL MEMBRANE PROTEIN"/>
    <property type="match status" value="1"/>
</dbReference>
<sequence length="286" mass="31608">MSSADSENINYAKIFGFNSVAAAAVFAALYTLLFCFYLFKVIRERRGILIALLAFCLFRIVGFIMRAIASNNTKIGENPGYVVATETFFSIGFFGLLFCAFLLVVARLELCATKPSTSPFIRTLLGFTRSPRVFRLCLLAPMALGIAGLDESIDNPEESLGLDLRKASAALFLVLTFFQVVQTGVLIKSEYEDKNSLKYVSPSFGGRHASWIFGGISILLLIREIFTTATINTFTRANNEHYWYPLVAVPEILCVFLYMIPGVVPPKVRAKPDASDVEESLPMGSK</sequence>
<evidence type="ECO:0000256" key="1">
    <source>
        <dbReference type="SAM" id="Phobius"/>
    </source>
</evidence>
<reference evidence="2" key="2">
    <citation type="journal article" date="2023" name="Proc. Natl. Acad. Sci. U.S.A.">
        <title>A global phylogenomic analysis of the shiitake genus Lentinula.</title>
        <authorList>
            <person name="Sierra-Patev S."/>
            <person name="Min B."/>
            <person name="Naranjo-Ortiz M."/>
            <person name="Looney B."/>
            <person name="Konkel Z."/>
            <person name="Slot J.C."/>
            <person name="Sakamoto Y."/>
            <person name="Steenwyk J.L."/>
            <person name="Rokas A."/>
            <person name="Carro J."/>
            <person name="Camarero S."/>
            <person name="Ferreira P."/>
            <person name="Molpeceres G."/>
            <person name="Ruiz-Duenas F.J."/>
            <person name="Serrano A."/>
            <person name="Henrissat B."/>
            <person name="Drula E."/>
            <person name="Hughes K.W."/>
            <person name="Mata J.L."/>
            <person name="Ishikawa N.K."/>
            <person name="Vargas-Isla R."/>
            <person name="Ushijima S."/>
            <person name="Smith C.A."/>
            <person name="Donoghue J."/>
            <person name="Ahrendt S."/>
            <person name="Andreopoulos W."/>
            <person name="He G."/>
            <person name="LaButti K."/>
            <person name="Lipzen A."/>
            <person name="Ng V."/>
            <person name="Riley R."/>
            <person name="Sandor L."/>
            <person name="Barry K."/>
            <person name="Martinez A.T."/>
            <person name="Xiao Y."/>
            <person name="Gibbons J.G."/>
            <person name="Terashima K."/>
            <person name="Grigoriev I.V."/>
            <person name="Hibbett D."/>
        </authorList>
    </citation>
    <scope>NUCLEOTIDE SEQUENCE</scope>
    <source>
        <strain evidence="2">Sp2 HRB7682 ss15</strain>
    </source>
</reference>
<feature type="transmembrane region" description="Helical" evidence="1">
    <location>
        <begin position="208"/>
        <end position="231"/>
    </location>
</feature>
<evidence type="ECO:0000313" key="2">
    <source>
        <dbReference type="EMBL" id="KAJ4479785.1"/>
    </source>
</evidence>
<gene>
    <name evidence="2" type="ORF">C8J55DRAFT_560924</name>
</gene>
<dbReference type="EMBL" id="JANVFS010000016">
    <property type="protein sequence ID" value="KAJ4479785.1"/>
    <property type="molecule type" value="Genomic_DNA"/>
</dbReference>
<dbReference type="Proteomes" id="UP001150238">
    <property type="component" value="Unassembled WGS sequence"/>
</dbReference>
<feature type="transmembrane region" description="Helical" evidence="1">
    <location>
        <begin position="133"/>
        <end position="149"/>
    </location>
</feature>
<evidence type="ECO:0008006" key="4">
    <source>
        <dbReference type="Google" id="ProtNLM"/>
    </source>
</evidence>
<feature type="transmembrane region" description="Helical" evidence="1">
    <location>
        <begin position="243"/>
        <end position="264"/>
    </location>
</feature>
<evidence type="ECO:0000313" key="3">
    <source>
        <dbReference type="Proteomes" id="UP001150238"/>
    </source>
</evidence>
<feature type="transmembrane region" description="Helical" evidence="1">
    <location>
        <begin position="88"/>
        <end position="112"/>
    </location>
</feature>
<dbReference type="AlphaFoldDB" id="A0A9W9ACU0"/>
<feature type="transmembrane region" description="Helical" evidence="1">
    <location>
        <begin position="169"/>
        <end position="187"/>
    </location>
</feature>
<protein>
    <recommendedName>
        <fullName evidence="4">RTA1-domain-containing protein</fullName>
    </recommendedName>
</protein>
<keyword evidence="1" id="KW-0812">Transmembrane</keyword>
<comment type="caution">
    <text evidence="2">The sequence shown here is derived from an EMBL/GenBank/DDBJ whole genome shotgun (WGS) entry which is preliminary data.</text>
</comment>
<dbReference type="PANTHER" id="PTHR42109">
    <property type="entry name" value="UNPLACED GENOMIC SCAFFOLD UM_SCAF_CONTIG_1.265, WHOLE GENOME SHOTGUN SEQUENCE"/>
    <property type="match status" value="1"/>
</dbReference>
<accession>A0A9W9ACU0</accession>
<organism evidence="2 3">
    <name type="scientific">Lentinula lateritia</name>
    <dbReference type="NCBI Taxonomy" id="40482"/>
    <lineage>
        <taxon>Eukaryota</taxon>
        <taxon>Fungi</taxon>
        <taxon>Dikarya</taxon>
        <taxon>Basidiomycota</taxon>
        <taxon>Agaricomycotina</taxon>
        <taxon>Agaricomycetes</taxon>
        <taxon>Agaricomycetidae</taxon>
        <taxon>Agaricales</taxon>
        <taxon>Marasmiineae</taxon>
        <taxon>Omphalotaceae</taxon>
        <taxon>Lentinula</taxon>
    </lineage>
</organism>
<name>A0A9W9ACU0_9AGAR</name>
<proteinExistence type="predicted"/>
<feature type="transmembrane region" description="Helical" evidence="1">
    <location>
        <begin position="20"/>
        <end position="39"/>
    </location>
</feature>
<reference evidence="2" key="1">
    <citation type="submission" date="2022-08" db="EMBL/GenBank/DDBJ databases">
        <authorList>
            <consortium name="DOE Joint Genome Institute"/>
            <person name="Min B."/>
            <person name="Riley R."/>
            <person name="Sierra-Patev S."/>
            <person name="Naranjo-Ortiz M."/>
            <person name="Looney B."/>
            <person name="Konkel Z."/>
            <person name="Slot J.C."/>
            <person name="Sakamoto Y."/>
            <person name="Steenwyk J.L."/>
            <person name="Rokas A."/>
            <person name="Carro J."/>
            <person name="Camarero S."/>
            <person name="Ferreira P."/>
            <person name="Molpeceres G."/>
            <person name="Ruiz-Duenas F.J."/>
            <person name="Serrano A."/>
            <person name="Henrissat B."/>
            <person name="Drula E."/>
            <person name="Hughes K.W."/>
            <person name="Mata J.L."/>
            <person name="Ishikawa N.K."/>
            <person name="Vargas-Isla R."/>
            <person name="Ushijima S."/>
            <person name="Smith C.A."/>
            <person name="Ahrendt S."/>
            <person name="Andreopoulos W."/>
            <person name="He G."/>
            <person name="Labutti K."/>
            <person name="Lipzen A."/>
            <person name="Ng V."/>
            <person name="Sandor L."/>
            <person name="Barry K."/>
            <person name="Martinez A.T."/>
            <person name="Xiao Y."/>
            <person name="Gibbons J.G."/>
            <person name="Terashima K."/>
            <person name="Hibbett D.S."/>
            <person name="Grigoriev I.V."/>
        </authorList>
    </citation>
    <scope>NUCLEOTIDE SEQUENCE</scope>
    <source>
        <strain evidence="2">Sp2 HRB7682 ss15</strain>
    </source>
</reference>
<feature type="transmembrane region" description="Helical" evidence="1">
    <location>
        <begin position="48"/>
        <end position="68"/>
    </location>
</feature>
<keyword evidence="1" id="KW-1133">Transmembrane helix</keyword>
<keyword evidence="1" id="KW-0472">Membrane</keyword>